<accession>A0A8X7QI81</accession>
<gene>
    <name evidence="2" type="ORF">Bca52824_065162</name>
</gene>
<dbReference type="Proteomes" id="UP000886595">
    <property type="component" value="Unassembled WGS sequence"/>
</dbReference>
<dbReference type="EMBL" id="JAAMPC010000013">
    <property type="protein sequence ID" value="KAG2270607.1"/>
    <property type="molecule type" value="Genomic_DNA"/>
</dbReference>
<evidence type="ECO:0000256" key="1">
    <source>
        <dbReference type="SAM" id="MobiDB-lite"/>
    </source>
</evidence>
<reference evidence="2 3" key="1">
    <citation type="submission" date="2020-02" db="EMBL/GenBank/DDBJ databases">
        <authorList>
            <person name="Ma Q."/>
            <person name="Huang Y."/>
            <person name="Song X."/>
            <person name="Pei D."/>
        </authorList>
    </citation>
    <scope>NUCLEOTIDE SEQUENCE [LARGE SCALE GENOMIC DNA]</scope>
    <source>
        <strain evidence="2">Sxm20200214</strain>
        <tissue evidence="2">Leaf</tissue>
    </source>
</reference>
<feature type="compositionally biased region" description="Polar residues" evidence="1">
    <location>
        <begin position="8"/>
        <end position="18"/>
    </location>
</feature>
<comment type="caution">
    <text evidence="2">The sequence shown here is derived from an EMBL/GenBank/DDBJ whole genome shotgun (WGS) entry which is preliminary data.</text>
</comment>
<sequence length="124" mass="13100">MTFFSPPTFRSTSASSSHGELLPPLPPSAHSAYAMALTSTGAALTDYGCGEFQSPFTLSSAAAAISNPSSIALLPIVVSVLSLGFQHVSNVLSVERPGFFVVGHSPRDCREREIIDRLCRFVVG</sequence>
<keyword evidence="3" id="KW-1185">Reference proteome</keyword>
<evidence type="ECO:0000313" key="3">
    <source>
        <dbReference type="Proteomes" id="UP000886595"/>
    </source>
</evidence>
<protein>
    <submittedName>
        <fullName evidence="2">Uncharacterized protein</fullName>
    </submittedName>
</protein>
<evidence type="ECO:0000313" key="2">
    <source>
        <dbReference type="EMBL" id="KAG2270607.1"/>
    </source>
</evidence>
<organism evidence="2 3">
    <name type="scientific">Brassica carinata</name>
    <name type="common">Ethiopian mustard</name>
    <name type="synonym">Abyssinian cabbage</name>
    <dbReference type="NCBI Taxonomy" id="52824"/>
    <lineage>
        <taxon>Eukaryota</taxon>
        <taxon>Viridiplantae</taxon>
        <taxon>Streptophyta</taxon>
        <taxon>Embryophyta</taxon>
        <taxon>Tracheophyta</taxon>
        <taxon>Spermatophyta</taxon>
        <taxon>Magnoliopsida</taxon>
        <taxon>eudicotyledons</taxon>
        <taxon>Gunneridae</taxon>
        <taxon>Pentapetalae</taxon>
        <taxon>rosids</taxon>
        <taxon>malvids</taxon>
        <taxon>Brassicales</taxon>
        <taxon>Brassicaceae</taxon>
        <taxon>Brassiceae</taxon>
        <taxon>Brassica</taxon>
    </lineage>
</organism>
<feature type="region of interest" description="Disordered" evidence="1">
    <location>
        <begin position="1"/>
        <end position="21"/>
    </location>
</feature>
<name>A0A8X7QI81_BRACI</name>
<dbReference type="AlphaFoldDB" id="A0A8X7QI81"/>
<proteinExistence type="predicted"/>